<keyword evidence="3" id="KW-1185">Reference proteome</keyword>
<gene>
    <name evidence="2" type="ORF">Rumeso_02203</name>
</gene>
<feature type="region of interest" description="Disordered" evidence="1">
    <location>
        <begin position="1"/>
        <end position="20"/>
    </location>
</feature>
<dbReference type="GO" id="GO:0030246">
    <property type="term" value="F:carbohydrate binding"/>
    <property type="evidence" value="ECO:0007669"/>
    <property type="project" value="InterPro"/>
</dbReference>
<sequence length="302" mass="32256">MIARTTSSESVEGPDGPMTLTLRAGPARAEIAPARGGGLASLEVGGREALSARAGRPEGSPFDLAMNLLLPFSNRIARPFVHEGQVHALPPNLEGEPLPIHGDAFQKPWDVVSATDRAIRLRLSDGRFGPYLYEAEVTYGLARRSLVATLALTSRSACPLPFGLGFHPWFPRTSATRLRFSATGCWPQDDRHLPATAEPAPLPPDWDFSSPAPLPPGWMNVAFSGWDGEAEILQDDSAVPLRLSAPGLATLIAYSPSAEAPFLCLEPVSHPVDAHNLPGQPGLVRLAPGESLSATMTLRWEA</sequence>
<dbReference type="InterPro" id="IPR014718">
    <property type="entry name" value="GH-type_carb-bd"/>
</dbReference>
<proteinExistence type="predicted"/>
<dbReference type="EMBL" id="AOSK01000055">
    <property type="protein sequence ID" value="EYD76196.1"/>
    <property type="molecule type" value="Genomic_DNA"/>
</dbReference>
<organism evidence="2 3">
    <name type="scientific">Rubellimicrobium mesophilum DSM 19309</name>
    <dbReference type="NCBI Taxonomy" id="442562"/>
    <lineage>
        <taxon>Bacteria</taxon>
        <taxon>Pseudomonadati</taxon>
        <taxon>Pseudomonadota</taxon>
        <taxon>Alphaproteobacteria</taxon>
        <taxon>Rhodobacterales</taxon>
        <taxon>Roseobacteraceae</taxon>
        <taxon>Rubellimicrobium</taxon>
    </lineage>
</organism>
<evidence type="ECO:0000313" key="3">
    <source>
        <dbReference type="Proteomes" id="UP000019666"/>
    </source>
</evidence>
<dbReference type="InterPro" id="IPR008183">
    <property type="entry name" value="Aldose_1/G6P_1-epimerase"/>
</dbReference>
<accession>A0A017HP86</accession>
<dbReference type="AlphaFoldDB" id="A0A017HP86"/>
<dbReference type="InterPro" id="IPR011013">
    <property type="entry name" value="Gal_mutarotase_sf_dom"/>
</dbReference>
<dbReference type="Pfam" id="PF01263">
    <property type="entry name" value="Aldose_epim"/>
    <property type="match status" value="1"/>
</dbReference>
<dbReference type="STRING" id="442562.Rumeso_02203"/>
<evidence type="ECO:0000313" key="2">
    <source>
        <dbReference type="EMBL" id="EYD76196.1"/>
    </source>
</evidence>
<evidence type="ECO:0000256" key="1">
    <source>
        <dbReference type="SAM" id="MobiDB-lite"/>
    </source>
</evidence>
<reference evidence="2 3" key="1">
    <citation type="submission" date="2013-02" db="EMBL/GenBank/DDBJ databases">
        <authorList>
            <person name="Fiebig A."/>
            <person name="Goeker M."/>
            <person name="Klenk H.-P.P."/>
        </authorList>
    </citation>
    <scope>NUCLEOTIDE SEQUENCE [LARGE SCALE GENOMIC DNA]</scope>
    <source>
        <strain evidence="2 3">DSM 19309</strain>
    </source>
</reference>
<evidence type="ECO:0008006" key="4">
    <source>
        <dbReference type="Google" id="ProtNLM"/>
    </source>
</evidence>
<comment type="caution">
    <text evidence="2">The sequence shown here is derived from an EMBL/GenBank/DDBJ whole genome shotgun (WGS) entry which is preliminary data.</text>
</comment>
<dbReference type="Gene3D" id="2.70.98.10">
    <property type="match status" value="1"/>
</dbReference>
<protein>
    <recommendedName>
        <fullName evidence="4">Aldose 1-epimerase</fullName>
    </recommendedName>
</protein>
<feature type="compositionally biased region" description="Polar residues" evidence="1">
    <location>
        <begin position="1"/>
        <end position="10"/>
    </location>
</feature>
<dbReference type="HOGENOM" id="CLU_052486_0_0_5"/>
<dbReference type="GO" id="GO:0005975">
    <property type="term" value="P:carbohydrate metabolic process"/>
    <property type="evidence" value="ECO:0007669"/>
    <property type="project" value="InterPro"/>
</dbReference>
<dbReference type="Proteomes" id="UP000019666">
    <property type="component" value="Unassembled WGS sequence"/>
</dbReference>
<dbReference type="SUPFAM" id="SSF74650">
    <property type="entry name" value="Galactose mutarotase-like"/>
    <property type="match status" value="1"/>
</dbReference>
<name>A0A017HP86_9RHOB</name>
<dbReference type="CDD" id="cd09021">
    <property type="entry name" value="Aldose_epim_Ec_YphB"/>
    <property type="match status" value="1"/>
</dbReference>
<dbReference type="GO" id="GO:0016853">
    <property type="term" value="F:isomerase activity"/>
    <property type="evidence" value="ECO:0007669"/>
    <property type="project" value="InterPro"/>
</dbReference>